<keyword evidence="6 8" id="KW-1133">Transmembrane helix</keyword>
<feature type="transmembrane region" description="Helical" evidence="8">
    <location>
        <begin position="102"/>
        <end position="123"/>
    </location>
</feature>
<evidence type="ECO:0000256" key="1">
    <source>
        <dbReference type="ARBA" id="ARBA00004651"/>
    </source>
</evidence>
<name>A0ABC9TZ71_CLOSY</name>
<dbReference type="CDD" id="cd06579">
    <property type="entry name" value="TM_PBP1_transp_AraH_like"/>
    <property type="match status" value="1"/>
</dbReference>
<evidence type="ECO:0000256" key="5">
    <source>
        <dbReference type="ARBA" id="ARBA00022692"/>
    </source>
</evidence>
<feature type="transmembrane region" description="Helical" evidence="8">
    <location>
        <begin position="51"/>
        <end position="70"/>
    </location>
</feature>
<evidence type="ECO:0000256" key="7">
    <source>
        <dbReference type="ARBA" id="ARBA00023136"/>
    </source>
</evidence>
<dbReference type="PANTHER" id="PTHR32196">
    <property type="entry name" value="ABC TRANSPORTER PERMEASE PROTEIN YPHD-RELATED-RELATED"/>
    <property type="match status" value="1"/>
</dbReference>
<evidence type="ECO:0000256" key="6">
    <source>
        <dbReference type="ARBA" id="ARBA00022989"/>
    </source>
</evidence>
<keyword evidence="5 8" id="KW-0812">Transmembrane</keyword>
<feature type="transmembrane region" description="Helical" evidence="8">
    <location>
        <begin position="309"/>
        <end position="325"/>
    </location>
</feature>
<evidence type="ECO:0000256" key="2">
    <source>
        <dbReference type="ARBA" id="ARBA00022448"/>
    </source>
</evidence>
<feature type="transmembrane region" description="Helical" evidence="8">
    <location>
        <begin position="227"/>
        <end position="248"/>
    </location>
</feature>
<dbReference type="GO" id="GO:0005886">
    <property type="term" value="C:plasma membrane"/>
    <property type="evidence" value="ECO:0007669"/>
    <property type="project" value="UniProtKB-SubCell"/>
</dbReference>
<comment type="caution">
    <text evidence="9">The sequence shown here is derived from an EMBL/GenBank/DDBJ whole genome shotgun (WGS) entry which is preliminary data.</text>
</comment>
<evidence type="ECO:0000256" key="3">
    <source>
        <dbReference type="ARBA" id="ARBA00022475"/>
    </source>
</evidence>
<keyword evidence="7 8" id="KW-0472">Membrane</keyword>
<dbReference type="EMBL" id="AWSU01000142">
    <property type="protein sequence ID" value="ERI77800.1"/>
    <property type="molecule type" value="Genomic_DNA"/>
</dbReference>
<keyword evidence="2" id="KW-0813">Transport</keyword>
<dbReference type="Proteomes" id="UP000016491">
    <property type="component" value="Unassembled WGS sequence"/>
</dbReference>
<dbReference type="AlphaFoldDB" id="A0ABC9TZ71"/>
<feature type="transmembrane region" description="Helical" evidence="8">
    <location>
        <begin position="181"/>
        <end position="199"/>
    </location>
</feature>
<feature type="transmembrane region" description="Helical" evidence="8">
    <location>
        <begin position="130"/>
        <end position="151"/>
    </location>
</feature>
<dbReference type="PANTHER" id="PTHR32196:SF21">
    <property type="entry name" value="ABC TRANSPORTER PERMEASE PROTEIN YPHD-RELATED"/>
    <property type="match status" value="1"/>
</dbReference>
<feature type="transmembrane region" description="Helical" evidence="8">
    <location>
        <begin position="20"/>
        <end position="39"/>
    </location>
</feature>
<keyword evidence="4" id="KW-0997">Cell inner membrane</keyword>
<reference evidence="9 10" key="1">
    <citation type="submission" date="2013-07" db="EMBL/GenBank/DDBJ databases">
        <authorList>
            <person name="Weinstock G."/>
            <person name="Sodergren E."/>
            <person name="Wylie T."/>
            <person name="Fulton L."/>
            <person name="Fulton R."/>
            <person name="Fronick C."/>
            <person name="O'Laughlin M."/>
            <person name="Godfrey J."/>
            <person name="Miner T."/>
            <person name="Herter B."/>
            <person name="Appelbaum E."/>
            <person name="Cordes M."/>
            <person name="Lek S."/>
            <person name="Wollam A."/>
            <person name="Pepin K.H."/>
            <person name="Palsikar V.B."/>
            <person name="Mitreva M."/>
            <person name="Wilson R.K."/>
        </authorList>
    </citation>
    <scope>NUCLEOTIDE SEQUENCE [LARGE SCALE GENOMIC DNA]</scope>
    <source>
        <strain evidence="9 10">ATCC 14940</strain>
    </source>
</reference>
<feature type="transmembrane region" description="Helical" evidence="8">
    <location>
        <begin position="77"/>
        <end position="96"/>
    </location>
</feature>
<accession>A0ABC9TZ71</accession>
<evidence type="ECO:0000256" key="8">
    <source>
        <dbReference type="SAM" id="Phobius"/>
    </source>
</evidence>
<comment type="subcellular location">
    <subcellularLocation>
        <location evidence="1">Cell membrane</location>
        <topology evidence="1">Multi-pass membrane protein</topology>
    </subcellularLocation>
</comment>
<proteinExistence type="predicted"/>
<evidence type="ECO:0000313" key="10">
    <source>
        <dbReference type="Proteomes" id="UP000016491"/>
    </source>
</evidence>
<dbReference type="InterPro" id="IPR001851">
    <property type="entry name" value="ABC_transp_permease"/>
</dbReference>
<dbReference type="Pfam" id="PF02653">
    <property type="entry name" value="BPD_transp_2"/>
    <property type="match status" value="1"/>
</dbReference>
<organism evidence="9 10">
    <name type="scientific">[Clostridium] symbiosum ATCC 14940</name>
    <dbReference type="NCBI Taxonomy" id="411472"/>
    <lineage>
        <taxon>Bacteria</taxon>
        <taxon>Bacillati</taxon>
        <taxon>Bacillota</taxon>
        <taxon>Clostridia</taxon>
        <taxon>Lachnospirales</taxon>
        <taxon>Lachnospiraceae</taxon>
        <taxon>Otoolea</taxon>
    </lineage>
</organism>
<keyword evidence="3" id="KW-1003">Cell membrane</keyword>
<evidence type="ECO:0000256" key="4">
    <source>
        <dbReference type="ARBA" id="ARBA00022519"/>
    </source>
</evidence>
<protein>
    <submittedName>
        <fullName evidence="9">Ribose ABC transporter permease protein</fullName>
    </submittedName>
</protein>
<gene>
    <name evidence="9" type="ORF">CLOSYM_01843</name>
</gene>
<sequence>MTMMEREGSRKKHFNQQKLIFVLLIVMFFGFTAIRPEFASPRSIDNILRTLSMYGIASMGMTLVILTGGTDLSAGSVMALSGVVGAGLLGNAISAANPVKLPFALTVAAALTACGFIGLINGLCIAKLKIAPFVATLAMMSIARSLVYVTADSVVQGVSGSPITFMDDGYSMLGQGHIGPVPVQLLLFLAVFLLLYAFLKYTRTGRAVYAVGGNQEIARLAGIKPMWVIILCYTLCGVLAGLSGLILVGRLSSASTVAAKGYELDFITAVALGGTGMRGGSGGVAGTLLGVSFLAVMNNGLDMVNMPSFYQYLIKGTILVLAVYADKMLQKEKN</sequence>
<evidence type="ECO:0000313" key="9">
    <source>
        <dbReference type="EMBL" id="ERI77800.1"/>
    </source>
</evidence>